<evidence type="ECO:0000313" key="3">
    <source>
        <dbReference type="Proteomes" id="UP000315471"/>
    </source>
</evidence>
<comment type="caution">
    <text evidence="2">The sequence shown here is derived from an EMBL/GenBank/DDBJ whole genome shotgun (WGS) entry which is preliminary data.</text>
</comment>
<dbReference type="OrthoDB" id="622132at2"/>
<feature type="region of interest" description="Disordered" evidence="1">
    <location>
        <begin position="170"/>
        <end position="189"/>
    </location>
</feature>
<evidence type="ECO:0008006" key="4">
    <source>
        <dbReference type="Google" id="ProtNLM"/>
    </source>
</evidence>
<name>A0A5C6DVC9_9BACT</name>
<dbReference type="AlphaFoldDB" id="A0A5C6DVC9"/>
<gene>
    <name evidence="2" type="ORF">Q31b_35890</name>
</gene>
<evidence type="ECO:0000313" key="2">
    <source>
        <dbReference type="EMBL" id="TWU40244.1"/>
    </source>
</evidence>
<dbReference type="EMBL" id="SJPY01000005">
    <property type="protein sequence ID" value="TWU40244.1"/>
    <property type="molecule type" value="Genomic_DNA"/>
</dbReference>
<keyword evidence="3" id="KW-1185">Reference proteome</keyword>
<dbReference type="RefSeq" id="WP_146600836.1">
    <property type="nucleotide sequence ID" value="NZ_SJPY01000005.1"/>
</dbReference>
<reference evidence="2 3" key="1">
    <citation type="submission" date="2019-02" db="EMBL/GenBank/DDBJ databases">
        <title>Deep-cultivation of Planctomycetes and their phenomic and genomic characterization uncovers novel biology.</title>
        <authorList>
            <person name="Wiegand S."/>
            <person name="Jogler M."/>
            <person name="Boedeker C."/>
            <person name="Pinto D."/>
            <person name="Vollmers J."/>
            <person name="Rivas-Marin E."/>
            <person name="Kohn T."/>
            <person name="Peeters S.H."/>
            <person name="Heuer A."/>
            <person name="Rast P."/>
            <person name="Oberbeckmann S."/>
            <person name="Bunk B."/>
            <person name="Jeske O."/>
            <person name="Meyerdierks A."/>
            <person name="Storesund J.E."/>
            <person name="Kallscheuer N."/>
            <person name="Luecker S."/>
            <person name="Lage O.M."/>
            <person name="Pohl T."/>
            <person name="Merkel B.J."/>
            <person name="Hornburger P."/>
            <person name="Mueller R.-W."/>
            <person name="Bruemmer F."/>
            <person name="Labrenz M."/>
            <person name="Spormann A.M."/>
            <person name="Op Den Camp H."/>
            <person name="Overmann J."/>
            <person name="Amann R."/>
            <person name="Jetten M.S.M."/>
            <person name="Mascher T."/>
            <person name="Medema M.H."/>
            <person name="Devos D.P."/>
            <person name="Kaster A.-K."/>
            <person name="Ovreas L."/>
            <person name="Rohde M."/>
            <person name="Galperin M.Y."/>
            <person name="Jogler C."/>
        </authorList>
    </citation>
    <scope>NUCLEOTIDE SEQUENCE [LARGE SCALE GENOMIC DNA]</scope>
    <source>
        <strain evidence="2 3">Q31b</strain>
    </source>
</reference>
<protein>
    <recommendedName>
        <fullName evidence="4">Phage portal protein, lambda family</fullName>
    </recommendedName>
</protein>
<proteinExistence type="predicted"/>
<dbReference type="Proteomes" id="UP000315471">
    <property type="component" value="Unassembled WGS sequence"/>
</dbReference>
<sequence length="189" mass="21648">MLKRLSGIIEHAWRGGASRSSSASGRSTRQPFFSRLRAKYDAANTTLDNMKHWSRADGLSAAAANSPDVRRTLRNRSRYEVANNSYLPNSLRTLDSTFEHQWFWDGHEHVDPAKEANAQKIRLSNHTTTLAIEFARQGRDWETELKQRAKELELMHQLGLSLDSNFVDTDVHEDKDDHDDQEQTVQQAT</sequence>
<accession>A0A5C6DVC9</accession>
<evidence type="ECO:0000256" key="1">
    <source>
        <dbReference type="SAM" id="MobiDB-lite"/>
    </source>
</evidence>
<organism evidence="2 3">
    <name type="scientific">Novipirellula aureliae</name>
    <dbReference type="NCBI Taxonomy" id="2527966"/>
    <lineage>
        <taxon>Bacteria</taxon>
        <taxon>Pseudomonadati</taxon>
        <taxon>Planctomycetota</taxon>
        <taxon>Planctomycetia</taxon>
        <taxon>Pirellulales</taxon>
        <taxon>Pirellulaceae</taxon>
        <taxon>Novipirellula</taxon>
    </lineage>
</organism>